<reference evidence="2" key="1">
    <citation type="submission" date="2020-07" db="EMBL/GenBank/DDBJ databases">
        <authorList>
            <person name="Nieuwenhuis M."/>
            <person name="Van De Peppel L.J.J."/>
        </authorList>
    </citation>
    <scope>NUCLEOTIDE SEQUENCE</scope>
    <source>
        <strain evidence="2">AP01</strain>
        <tissue evidence="2">Mycelium</tissue>
    </source>
</reference>
<feature type="region of interest" description="Disordered" evidence="1">
    <location>
        <begin position="111"/>
        <end position="138"/>
    </location>
</feature>
<dbReference type="SUPFAM" id="SSF51905">
    <property type="entry name" value="FAD/NAD(P)-binding domain"/>
    <property type="match status" value="1"/>
</dbReference>
<comment type="caution">
    <text evidence="2">The sequence shown here is derived from an EMBL/GenBank/DDBJ whole genome shotgun (WGS) entry which is preliminary data.</text>
</comment>
<dbReference type="Gene3D" id="3.50.50.60">
    <property type="entry name" value="FAD/NAD(P)-binding domain"/>
    <property type="match status" value="1"/>
</dbReference>
<evidence type="ECO:0008006" key="4">
    <source>
        <dbReference type="Google" id="ProtNLM"/>
    </source>
</evidence>
<gene>
    <name evidence="2" type="ORF">DXG03_001409</name>
</gene>
<evidence type="ECO:0000313" key="3">
    <source>
        <dbReference type="Proteomes" id="UP000775547"/>
    </source>
</evidence>
<name>A0A9P7KF20_9AGAR</name>
<keyword evidence="3" id="KW-1185">Reference proteome</keyword>
<proteinExistence type="predicted"/>
<feature type="compositionally biased region" description="Basic and acidic residues" evidence="1">
    <location>
        <begin position="129"/>
        <end position="138"/>
    </location>
</feature>
<reference evidence="2" key="2">
    <citation type="submission" date="2021-10" db="EMBL/GenBank/DDBJ databases">
        <title>Phylogenomics reveals ancestral predisposition of the termite-cultivated fungus Termitomyces towards a domesticated lifestyle.</title>
        <authorList>
            <person name="Auxier B."/>
            <person name="Grum-Grzhimaylo A."/>
            <person name="Cardenas M.E."/>
            <person name="Lodge J.D."/>
            <person name="Laessoe T."/>
            <person name="Pedersen O."/>
            <person name="Smith M.E."/>
            <person name="Kuyper T.W."/>
            <person name="Franco-Molano E.A."/>
            <person name="Baroni T.J."/>
            <person name="Aanen D.K."/>
        </authorList>
    </citation>
    <scope>NUCLEOTIDE SEQUENCE</scope>
    <source>
        <strain evidence="2">AP01</strain>
        <tissue evidence="2">Mycelium</tissue>
    </source>
</reference>
<dbReference type="EMBL" id="JABCKV010000013">
    <property type="protein sequence ID" value="KAG5647039.1"/>
    <property type="molecule type" value="Genomic_DNA"/>
</dbReference>
<protein>
    <recommendedName>
        <fullName evidence="4">FAD/NAD(P)-binding domain-containing protein</fullName>
    </recommendedName>
</protein>
<sequence>MAAIVEDCISLIVCNIPVVVTSLLAMQRSRRRANATHGPSGVQFATWHGRSTAYGESAVGAGVGATTTTGWMDHFRWERDISEDSGETDVGIPTVRSISDRKDSAVEVQLSDTSVGDAGKGGGSALGHDVSDADDSSRRTKVTWQDRLKAKVPESADAATIAQDWLSAFSESLNAQQDVQAAKNLFLAESYWRDILALTSDIRSLKGWESIRALLDSRGSHLASLHLLQAPHNRPVIDSPFPDLSYVQFTFEFETPIGRGSGIGRLVPGADEKWRAFTIFTCLDALKNYEEKVGVNRSTTPILEPWEALRQGQADFTDEQPQALVIGGGQAGLEIAARLKHLDVPTLVIERTARIGDSVWRSGLLESMTIF</sequence>
<dbReference type="AlphaFoldDB" id="A0A9P7KF20"/>
<evidence type="ECO:0000313" key="2">
    <source>
        <dbReference type="EMBL" id="KAG5647039.1"/>
    </source>
</evidence>
<evidence type="ECO:0000256" key="1">
    <source>
        <dbReference type="SAM" id="MobiDB-lite"/>
    </source>
</evidence>
<dbReference type="InterPro" id="IPR036188">
    <property type="entry name" value="FAD/NAD-bd_sf"/>
</dbReference>
<accession>A0A9P7KF20</accession>
<organism evidence="2 3">
    <name type="scientific">Asterophora parasitica</name>
    <dbReference type="NCBI Taxonomy" id="117018"/>
    <lineage>
        <taxon>Eukaryota</taxon>
        <taxon>Fungi</taxon>
        <taxon>Dikarya</taxon>
        <taxon>Basidiomycota</taxon>
        <taxon>Agaricomycotina</taxon>
        <taxon>Agaricomycetes</taxon>
        <taxon>Agaricomycetidae</taxon>
        <taxon>Agaricales</taxon>
        <taxon>Tricholomatineae</taxon>
        <taxon>Lyophyllaceae</taxon>
        <taxon>Asterophora</taxon>
    </lineage>
</organism>
<dbReference type="Proteomes" id="UP000775547">
    <property type="component" value="Unassembled WGS sequence"/>
</dbReference>
<dbReference type="OrthoDB" id="74360at2759"/>